<accession>K6X1P4</accession>
<organism evidence="2 3">
    <name type="scientific">Gordonia rhizosphera NBRC 16068</name>
    <dbReference type="NCBI Taxonomy" id="1108045"/>
    <lineage>
        <taxon>Bacteria</taxon>
        <taxon>Bacillati</taxon>
        <taxon>Actinomycetota</taxon>
        <taxon>Actinomycetes</taxon>
        <taxon>Mycobacteriales</taxon>
        <taxon>Gordoniaceae</taxon>
        <taxon>Gordonia</taxon>
    </lineage>
</organism>
<feature type="compositionally biased region" description="Basic residues" evidence="1">
    <location>
        <begin position="632"/>
        <end position="643"/>
    </location>
</feature>
<dbReference type="STRING" id="1108045.GORHZ_188_00110"/>
<dbReference type="eggNOG" id="COG2141">
    <property type="taxonomic scope" value="Bacteria"/>
</dbReference>
<evidence type="ECO:0000256" key="1">
    <source>
        <dbReference type="SAM" id="MobiDB-lite"/>
    </source>
</evidence>
<name>K6X1P4_9ACTN</name>
<feature type="region of interest" description="Disordered" evidence="1">
    <location>
        <begin position="693"/>
        <end position="720"/>
    </location>
</feature>
<reference evidence="2 3" key="1">
    <citation type="submission" date="2012-08" db="EMBL/GenBank/DDBJ databases">
        <title>Whole genome shotgun sequence of Gordonia rhizosphera NBRC 16068.</title>
        <authorList>
            <person name="Takarada H."/>
            <person name="Isaki S."/>
            <person name="Hosoyama A."/>
            <person name="Tsuchikane K."/>
            <person name="Katsumata H."/>
            <person name="Baba S."/>
            <person name="Ohji S."/>
            <person name="Yamazaki S."/>
            <person name="Fujita N."/>
        </authorList>
    </citation>
    <scope>NUCLEOTIDE SEQUENCE [LARGE SCALE GENOMIC DNA]</scope>
    <source>
        <strain evidence="2 3">NBRC 16068</strain>
    </source>
</reference>
<protein>
    <submittedName>
        <fullName evidence="2">Uncharacterized protein</fullName>
    </submittedName>
</protein>
<proteinExistence type="predicted"/>
<evidence type="ECO:0000313" key="2">
    <source>
        <dbReference type="EMBL" id="GAB92719.1"/>
    </source>
</evidence>
<dbReference type="OrthoDB" id="7056088at2"/>
<gene>
    <name evidence="2" type="ORF">GORHZ_188_00110</name>
</gene>
<feature type="compositionally biased region" description="Polar residues" evidence="1">
    <location>
        <begin position="708"/>
        <end position="720"/>
    </location>
</feature>
<dbReference type="AlphaFoldDB" id="K6X1P4"/>
<comment type="caution">
    <text evidence="2">The sequence shown here is derived from an EMBL/GenBank/DDBJ whole genome shotgun (WGS) entry which is preliminary data.</text>
</comment>
<dbReference type="Proteomes" id="UP000008363">
    <property type="component" value="Unassembled WGS sequence"/>
</dbReference>
<feature type="region of interest" description="Disordered" evidence="1">
    <location>
        <begin position="613"/>
        <end position="652"/>
    </location>
</feature>
<evidence type="ECO:0000313" key="3">
    <source>
        <dbReference type="Proteomes" id="UP000008363"/>
    </source>
</evidence>
<dbReference type="EMBL" id="BAHC01000188">
    <property type="protein sequence ID" value="GAB92719.1"/>
    <property type="molecule type" value="Genomic_DNA"/>
</dbReference>
<keyword evidence="3" id="KW-1185">Reference proteome</keyword>
<sequence length="1025" mass="112316">MTNQNRIREQETSVRTWNRDWTNYLAWNTAVADVVYPETSEPAPAYMDLDDDQLRLIASQAGYDGTDPAARLASVVRAVTARQGRLSLRTIVRETRIWHKKATLQEAPPCIAFLAVTVLAAEDMGNTSEGLASNAYYARLAPLLDVPSEDSSIVSQYRSNIEELWDATNGWLASLEGRRGLPSAFALSHRFVGLPMSQALVRAADRARLPHVFAQYGLTPGMHLAPSDLTPYLDEWLSSEHSTATHSLRTLWQRKDSHERISSVAAIELANWDGNLIDSSAFTQARALLVANLRDGFMGSSLDLSVGVRLPPGPEPHAEVLQSGAKWTPLTLNPGTAGLWRTSYTQSIDFVSVLDGLIDIRCRPNADEIRFQRRPREIVPLVYDELQTTYVETDRLQLGVDALILVRSQSPTRAKESAAQAVIQTLDEYARPGFECVTSFPGLPPGWLMLRNVQLFGIPAALNDRLNALIPLARNQLTVAGGLRIPSRVQKWSSLSPPEVRAMTHDQRAVRVELKDTSTGYLVHTWESVSGTLTASLRQIGLKDGDYQVSLFLDGKKEPLQQVAVRLRSSDTEDALWDQVTRLRYSLDTPLGTMTATELDSNTSDRYADGLYVESNPSPPSTKYPASSAVTWHKKRVQPKRRPLQIGTPDPDSCVVTGAHHWDFPKQIPGSRKSIQGVCRSCGLVKRYPGWLPRSPRTRPKAAHVESPPTSIDLSQVGPVQNASPASWESAYDALMHLGGGSFSKLESIATQIEGSALFVDTFVRALESLGHIAIERSSESWKPTAWEVSPTSLAGTASGSYRAVGFWARATAQDALVSARDMGGTSEFETSKGMQQLFIAELNTDSLNLIAGECNADVVENPGATMLSALPALSNLAASCPRIAMPGYDSAERFELETASWVPTGDTSVPGAYKIQRSFEVLYVFRSPTDTENNTAARVPVHVAKHLAANAAQRSLIVYFDTSASVVLPRGCDLPGLYNRAAVALSGHLPEERALTVARTKRDCLFYRGFTRADADTLNTLLVT</sequence>